<dbReference type="SMART" id="SM00532">
    <property type="entry name" value="LIGANc"/>
    <property type="match status" value="1"/>
</dbReference>
<accession>A0A1W6DX16</accession>
<dbReference type="HAMAP" id="MF_01588">
    <property type="entry name" value="DNA_ligase_A"/>
    <property type="match status" value="1"/>
</dbReference>
<dbReference type="NCBIfam" id="TIGR00575">
    <property type="entry name" value="dnlj"/>
    <property type="match status" value="1"/>
</dbReference>
<dbReference type="GO" id="GO:0046872">
    <property type="term" value="F:metal ion binding"/>
    <property type="evidence" value="ECO:0007669"/>
    <property type="project" value="UniProtKB-KW"/>
</dbReference>
<dbReference type="Gene3D" id="1.10.150.20">
    <property type="entry name" value="5' to 3' exonuclease, C-terminal subdomain"/>
    <property type="match status" value="2"/>
</dbReference>
<dbReference type="Pfam" id="PF00533">
    <property type="entry name" value="BRCT"/>
    <property type="match status" value="1"/>
</dbReference>
<dbReference type="SUPFAM" id="SSF56091">
    <property type="entry name" value="DNA ligase/mRNA capping enzyme, catalytic domain"/>
    <property type="match status" value="1"/>
</dbReference>
<dbReference type="InterPro" id="IPR041663">
    <property type="entry name" value="DisA/LigA_HHH"/>
</dbReference>
<dbReference type="InterPro" id="IPR001357">
    <property type="entry name" value="BRCT_dom"/>
</dbReference>
<dbReference type="InterPro" id="IPR013840">
    <property type="entry name" value="DNAligase_N"/>
</dbReference>
<evidence type="ECO:0000313" key="14">
    <source>
        <dbReference type="Proteomes" id="UP000223906"/>
    </source>
</evidence>
<organism evidence="13 14">
    <name type="scientific">Sphingobium phage Lacusarx</name>
    <dbReference type="NCBI Taxonomy" id="1980139"/>
    <lineage>
        <taxon>Viruses</taxon>
        <taxon>Duplodnaviria</taxon>
        <taxon>Heunggongvirae</taxon>
        <taxon>Uroviricota</taxon>
        <taxon>Caudoviricetes</taxon>
        <taxon>Lacusarxvirus</taxon>
        <taxon>Lacusarxvirus lacusarx</taxon>
    </lineage>
</organism>
<keyword evidence="4" id="KW-0235">DNA replication</keyword>
<dbReference type="PROSITE" id="PS01055">
    <property type="entry name" value="DNA_LIGASE_N1"/>
    <property type="match status" value="1"/>
</dbReference>
<reference evidence="13 14" key="1">
    <citation type="submission" date="2017-02" db="EMBL/GenBank/DDBJ databases">
        <title>The first characterized phage against a member of the ecologically important #sphingomonads reveals high dissimilarity against all other known phages.</title>
        <authorList>
            <person name="Nielsen T.K."/>
            <person name="Carstens A.B."/>
            <person name="Kot W."/>
            <person name="Lametsch R."/>
            <person name="Neve H."/>
            <person name="Hansen L.H."/>
        </authorList>
    </citation>
    <scope>NUCLEOTIDE SEQUENCE [LARGE SCALE GENOMIC DNA]</scope>
</reference>
<dbReference type="CDD" id="cd00114">
    <property type="entry name" value="LIGANc"/>
    <property type="match status" value="1"/>
</dbReference>
<dbReference type="EC" id="6.5.1.2" evidence="2"/>
<dbReference type="EMBL" id="KY629563">
    <property type="protein sequence ID" value="ARK07429.1"/>
    <property type="molecule type" value="Genomic_DNA"/>
</dbReference>
<dbReference type="GeneID" id="40076567"/>
<comment type="catalytic activity">
    <reaction evidence="11">
        <text>NAD(+) + (deoxyribonucleotide)n-3'-hydroxyl + 5'-phospho-(deoxyribonucleotide)m = (deoxyribonucleotide)n+m + AMP + beta-nicotinamide D-nucleotide.</text>
        <dbReference type="EC" id="6.5.1.2"/>
    </reaction>
</comment>
<evidence type="ECO:0000256" key="2">
    <source>
        <dbReference type="ARBA" id="ARBA00012722"/>
    </source>
</evidence>
<dbReference type="PIRSF" id="PIRSF001604">
    <property type="entry name" value="LigA"/>
    <property type="match status" value="1"/>
</dbReference>
<dbReference type="InterPro" id="IPR004149">
    <property type="entry name" value="Znf_DNAligase_C4"/>
</dbReference>
<dbReference type="SUPFAM" id="SSF52113">
    <property type="entry name" value="BRCT domain"/>
    <property type="match status" value="1"/>
</dbReference>
<dbReference type="Gene3D" id="2.40.50.140">
    <property type="entry name" value="Nucleic acid-binding proteins"/>
    <property type="match status" value="1"/>
</dbReference>
<dbReference type="Gene3D" id="3.40.50.10190">
    <property type="entry name" value="BRCT domain"/>
    <property type="match status" value="1"/>
</dbReference>
<dbReference type="Pfam" id="PF03119">
    <property type="entry name" value="DNA_ligase_ZBD"/>
    <property type="match status" value="1"/>
</dbReference>
<dbReference type="NCBIfam" id="NF005932">
    <property type="entry name" value="PRK07956.1"/>
    <property type="match status" value="1"/>
</dbReference>
<dbReference type="InterPro" id="IPR012340">
    <property type="entry name" value="NA-bd_OB-fold"/>
</dbReference>
<name>A0A1W6DX16_9CAUD</name>
<evidence type="ECO:0000259" key="12">
    <source>
        <dbReference type="PROSITE" id="PS50172"/>
    </source>
</evidence>
<evidence type="ECO:0000256" key="11">
    <source>
        <dbReference type="ARBA" id="ARBA00034005"/>
    </source>
</evidence>
<dbReference type="InterPro" id="IPR018239">
    <property type="entry name" value="DNA_ligase_AS"/>
</dbReference>
<keyword evidence="8" id="KW-0460">Magnesium</keyword>
<keyword evidence="14" id="KW-1185">Reference proteome</keyword>
<dbReference type="PANTHER" id="PTHR23389">
    <property type="entry name" value="CHROMOSOME TRANSMISSION FIDELITY FACTOR 18"/>
    <property type="match status" value="1"/>
</dbReference>
<dbReference type="Gene3D" id="1.10.287.610">
    <property type="entry name" value="Helix hairpin bin"/>
    <property type="match status" value="1"/>
</dbReference>
<evidence type="ECO:0000256" key="5">
    <source>
        <dbReference type="ARBA" id="ARBA00022723"/>
    </source>
</evidence>
<dbReference type="SUPFAM" id="SSF47781">
    <property type="entry name" value="RuvA domain 2-like"/>
    <property type="match status" value="1"/>
</dbReference>
<dbReference type="Pfam" id="PF12826">
    <property type="entry name" value="HHH_2"/>
    <property type="match status" value="1"/>
</dbReference>
<evidence type="ECO:0000256" key="10">
    <source>
        <dbReference type="ARBA" id="ARBA00023204"/>
    </source>
</evidence>
<dbReference type="InterPro" id="IPR001679">
    <property type="entry name" value="DNA_ligase"/>
</dbReference>
<dbReference type="InterPro" id="IPR036420">
    <property type="entry name" value="BRCT_dom_sf"/>
</dbReference>
<dbReference type="KEGG" id="vg:40076567"/>
<evidence type="ECO:0000256" key="9">
    <source>
        <dbReference type="ARBA" id="ARBA00023027"/>
    </source>
</evidence>
<dbReference type="SMART" id="SM00292">
    <property type="entry name" value="BRCT"/>
    <property type="match status" value="1"/>
</dbReference>
<evidence type="ECO:0000256" key="3">
    <source>
        <dbReference type="ARBA" id="ARBA00022598"/>
    </source>
</evidence>
<protein>
    <recommendedName>
        <fullName evidence="2">DNA ligase (NAD(+))</fullName>
        <ecNumber evidence="2">6.5.1.2</ecNumber>
    </recommendedName>
</protein>
<dbReference type="RefSeq" id="YP_009600758.1">
    <property type="nucleotide sequence ID" value="NC_041927.1"/>
</dbReference>
<dbReference type="InterPro" id="IPR004150">
    <property type="entry name" value="NAD_DNA_ligase_OB"/>
</dbReference>
<dbReference type="Pfam" id="PF03120">
    <property type="entry name" value="OB_DNA_ligase"/>
    <property type="match status" value="1"/>
</dbReference>
<gene>
    <name evidence="13" type="primary">ligA</name>
    <name evidence="13" type="ORF">LAV_00029</name>
</gene>
<keyword evidence="9" id="KW-0520">NAD</keyword>
<dbReference type="InterPro" id="IPR010994">
    <property type="entry name" value="RuvA_2-like"/>
</dbReference>
<dbReference type="CDD" id="cd17748">
    <property type="entry name" value="BRCT_DNA_ligase_like"/>
    <property type="match status" value="1"/>
</dbReference>
<dbReference type="GO" id="GO:0006260">
    <property type="term" value="P:DNA replication"/>
    <property type="evidence" value="ECO:0007669"/>
    <property type="project" value="UniProtKB-KW"/>
</dbReference>
<evidence type="ECO:0000256" key="1">
    <source>
        <dbReference type="ARBA" id="ARBA00001946"/>
    </source>
</evidence>
<evidence type="ECO:0000256" key="4">
    <source>
        <dbReference type="ARBA" id="ARBA00022705"/>
    </source>
</evidence>
<feature type="domain" description="BRCT" evidence="12">
    <location>
        <begin position="625"/>
        <end position="704"/>
    </location>
</feature>
<dbReference type="GO" id="GO:0006281">
    <property type="term" value="P:DNA repair"/>
    <property type="evidence" value="ECO:0007669"/>
    <property type="project" value="UniProtKB-KW"/>
</dbReference>
<evidence type="ECO:0000313" key="13">
    <source>
        <dbReference type="EMBL" id="ARK07429.1"/>
    </source>
</evidence>
<evidence type="ECO:0000256" key="6">
    <source>
        <dbReference type="ARBA" id="ARBA00022763"/>
    </source>
</evidence>
<dbReference type="GO" id="GO:0003911">
    <property type="term" value="F:DNA ligase (NAD+) activity"/>
    <property type="evidence" value="ECO:0007669"/>
    <property type="project" value="UniProtKB-EC"/>
</dbReference>
<dbReference type="Gene3D" id="6.20.10.30">
    <property type="match status" value="1"/>
</dbReference>
<dbReference type="PROSITE" id="PS50172">
    <property type="entry name" value="BRCT"/>
    <property type="match status" value="1"/>
</dbReference>
<dbReference type="Pfam" id="PF01653">
    <property type="entry name" value="DNA_ligase_aden"/>
    <property type="match status" value="1"/>
</dbReference>
<keyword evidence="5" id="KW-0479">Metal-binding</keyword>
<keyword evidence="7" id="KW-0862">Zinc</keyword>
<sequence>MDADLLAAYTYNTMVRTDADDDARNRHRELIHDLAAADVAYYEHDEPFMSDERYDDLKRELASIEADYPVLATPASPTQKVSGKASDRFAKVKHRQAMLSLDNSLTTEALIKWVDNLQRGDGSDDILAELKMDGLSLSVTYENGKLVRAATRGDGQIGEDVTEQAKQITDLPNTIQFKGFLEVRGECYMPRSVFAWLNEDLDTKGKKKLVNCRNAAAGALRQKDPAVTKARRLKFMAFGVTDESLPEYDSDIGILGILYVQGFSVVPHELLARGKTGLHPRRIEALRASYDFDIDGIVFKIDSRAARQAYGFTSRAPRWATAYKFPAERKTTRLKEIVVQTGRTGALTPVGVLEPIFVGGVTVSSVTLHNEDEISRLHLVPGATVIVQRAGDVIPQVVGVDPNAPVVKGIYSFPTTCPSCGGPTERPVGEAVRRCVSGFSCPAQVQGYLEHFVSRDAMNIDGLGPSQIEDLIKYLGLSKASQIMELPDLYISHFVPEAGREFADAEVWFAMQSWEGYGKSSVAKLMSAIKKARSPELGRFIYALGIRNVGETTAKDIAKHLKTASAFFDCITYENGFVDAGVGDIDGIGPVVMAALDGHFSIEANYKEAFALRRVLDIQDLKLASGPAIFEGEVICFTGSMTRWSRDQAILIAEDLGAKTTNSAAKKTTILVAGANVGAKKIEAAEKFGCKVLDEAWFIAEVEKAMADGYKLDVMD</sequence>
<proteinExistence type="inferred from homology"/>
<evidence type="ECO:0000256" key="7">
    <source>
        <dbReference type="ARBA" id="ARBA00022833"/>
    </source>
</evidence>
<keyword evidence="3 13" id="KW-0436">Ligase</keyword>
<dbReference type="Proteomes" id="UP000223906">
    <property type="component" value="Segment"/>
</dbReference>
<keyword evidence="6" id="KW-0227">DNA damage</keyword>
<keyword evidence="10" id="KW-0234">DNA repair</keyword>
<dbReference type="InterPro" id="IPR013839">
    <property type="entry name" value="DNAligase_adenylation"/>
</dbReference>
<dbReference type="PANTHER" id="PTHR23389:SF9">
    <property type="entry name" value="DNA LIGASE"/>
    <property type="match status" value="1"/>
</dbReference>
<evidence type="ECO:0000256" key="8">
    <source>
        <dbReference type="ARBA" id="ARBA00022842"/>
    </source>
</evidence>
<dbReference type="Gene3D" id="3.30.470.30">
    <property type="entry name" value="DNA ligase/mRNA capping enzyme"/>
    <property type="match status" value="1"/>
</dbReference>
<dbReference type="SUPFAM" id="SSF50249">
    <property type="entry name" value="Nucleic acid-binding proteins"/>
    <property type="match status" value="1"/>
</dbReference>
<comment type="cofactor">
    <cofactor evidence="1">
        <name>Mg(2+)</name>
        <dbReference type="ChEBI" id="CHEBI:18420"/>
    </cofactor>
</comment>
<dbReference type="OrthoDB" id="10441at10239"/>